<evidence type="ECO:0000313" key="11">
    <source>
        <dbReference type="EMBL" id="AVQ12016.1"/>
    </source>
</evidence>
<keyword evidence="4 9" id="KW-0812">Transmembrane</keyword>
<organism evidence="11 13">
    <name type="scientific">Leptospira santarosai</name>
    <dbReference type="NCBI Taxonomy" id="28183"/>
    <lineage>
        <taxon>Bacteria</taxon>
        <taxon>Pseudomonadati</taxon>
        <taxon>Spirochaetota</taxon>
        <taxon>Spirochaetia</taxon>
        <taxon>Leptospirales</taxon>
        <taxon>Leptospiraceae</taxon>
        <taxon>Leptospira</taxon>
    </lineage>
</organism>
<keyword evidence="3" id="KW-1003">Cell membrane</keyword>
<reference evidence="11 13" key="1">
    <citation type="journal article" date="2015" name="Genome Announc.">
        <title>Draft Genome Sequences of Leptospira santarosai Strains U160, U164, and U233, Isolated from Asymptomatic Cattle.</title>
        <authorList>
            <person name="Kremer F.S."/>
            <person name="Eslabao M.R."/>
            <person name="Provisor M."/>
            <person name="Woloski R.D."/>
            <person name="Ramires O.V."/>
            <person name="Moreno L.Z."/>
            <person name="Moreno A.M."/>
            <person name="Hamond C."/>
            <person name="Lilenbaum W."/>
            <person name="Dellagostin O.A."/>
        </authorList>
    </citation>
    <scope>NUCLEOTIDE SEQUENCE [LARGE SCALE GENOMIC DNA]</scope>
    <source>
        <strain evidence="11 13">U160</strain>
    </source>
</reference>
<dbReference type="EMBL" id="CP027843">
    <property type="protein sequence ID" value="AVQ12016.1"/>
    <property type="molecule type" value="Genomic_DNA"/>
</dbReference>
<feature type="domain" description="MotA/TolQ/ExbB proton channel" evidence="10">
    <location>
        <begin position="82"/>
        <end position="190"/>
    </location>
</feature>
<evidence type="ECO:0000256" key="8">
    <source>
        <dbReference type="RuleBase" id="RU004057"/>
    </source>
</evidence>
<proteinExistence type="inferred from homology"/>
<evidence type="ECO:0000313" key="14">
    <source>
        <dbReference type="Proteomes" id="UP000189337"/>
    </source>
</evidence>
<dbReference type="EMBL" id="MTSU01000045">
    <property type="protein sequence ID" value="ONF89999.1"/>
    <property type="molecule type" value="Genomic_DNA"/>
</dbReference>
<reference evidence="12 14" key="2">
    <citation type="submission" date="2017-01" db="EMBL/GenBank/DDBJ databases">
        <title>Comparative genomic analysis of Brazilian Leptospira santarosai.</title>
        <authorList>
            <person name="Moreno L.Z."/>
            <person name="Miraglia F."/>
            <person name="Kremer F.S."/>
            <person name="Eslabao M.R."/>
            <person name="Lilenbaum W."/>
            <person name="Dellagostin O.A."/>
            <person name="Moreno A.M."/>
        </authorList>
    </citation>
    <scope>NUCLEOTIDE SEQUENCE [LARGE SCALE GENOMIC DNA]</scope>
    <source>
        <strain evidence="12 14">M52/8-19</strain>
    </source>
</reference>
<comment type="similarity">
    <text evidence="8">Belongs to the exbB/tolQ family.</text>
</comment>
<evidence type="ECO:0000313" key="12">
    <source>
        <dbReference type="EMBL" id="ONF89999.1"/>
    </source>
</evidence>
<name>A0A0G8BK69_9LEPT</name>
<comment type="subcellular location">
    <subcellularLocation>
        <location evidence="1">Cell membrane</location>
        <topology evidence="1">Multi-pass membrane protein</topology>
    </subcellularLocation>
    <subcellularLocation>
        <location evidence="8">Membrane</location>
        <topology evidence="8">Multi-pass membrane protein</topology>
    </subcellularLocation>
</comment>
<dbReference type="AlphaFoldDB" id="A0A0G8BK69"/>
<evidence type="ECO:0000256" key="6">
    <source>
        <dbReference type="ARBA" id="ARBA00022989"/>
    </source>
</evidence>
<evidence type="ECO:0000256" key="1">
    <source>
        <dbReference type="ARBA" id="ARBA00004651"/>
    </source>
</evidence>
<keyword evidence="5 8" id="KW-0653">Protein transport</keyword>
<evidence type="ECO:0000256" key="5">
    <source>
        <dbReference type="ARBA" id="ARBA00022927"/>
    </source>
</evidence>
<evidence type="ECO:0000256" key="2">
    <source>
        <dbReference type="ARBA" id="ARBA00022448"/>
    </source>
</evidence>
<evidence type="ECO:0000313" key="13">
    <source>
        <dbReference type="Proteomes" id="UP000033961"/>
    </source>
</evidence>
<dbReference type="Proteomes" id="UP000189337">
    <property type="component" value="Unassembled WGS sequence"/>
</dbReference>
<evidence type="ECO:0000256" key="9">
    <source>
        <dbReference type="SAM" id="Phobius"/>
    </source>
</evidence>
<evidence type="ECO:0000256" key="3">
    <source>
        <dbReference type="ARBA" id="ARBA00022475"/>
    </source>
</evidence>
<dbReference type="GO" id="GO:0017038">
    <property type="term" value="P:protein import"/>
    <property type="evidence" value="ECO:0007669"/>
    <property type="project" value="TreeGrafter"/>
</dbReference>
<keyword evidence="2 8" id="KW-0813">Transport</keyword>
<feature type="transmembrane region" description="Helical" evidence="9">
    <location>
        <begin position="114"/>
        <end position="138"/>
    </location>
</feature>
<dbReference type="Pfam" id="PF01618">
    <property type="entry name" value="MotA_ExbB"/>
    <property type="match status" value="1"/>
</dbReference>
<feature type="transmembrane region" description="Helical" evidence="9">
    <location>
        <begin position="158"/>
        <end position="178"/>
    </location>
</feature>
<keyword evidence="6 9" id="KW-1133">Transmembrane helix</keyword>
<evidence type="ECO:0000259" key="10">
    <source>
        <dbReference type="Pfam" id="PF01618"/>
    </source>
</evidence>
<dbReference type="InterPro" id="IPR050790">
    <property type="entry name" value="ExbB/TolQ_transport"/>
</dbReference>
<dbReference type="InterPro" id="IPR002898">
    <property type="entry name" value="MotA_ExbB_proton_chnl"/>
</dbReference>
<keyword evidence="7 9" id="KW-0472">Membrane</keyword>
<accession>A0A0G8BK69</accession>
<dbReference type="PANTHER" id="PTHR30625">
    <property type="entry name" value="PROTEIN TOLQ"/>
    <property type="match status" value="1"/>
</dbReference>
<dbReference type="RefSeq" id="WP_046692198.1">
    <property type="nucleotide sequence ID" value="NZ_CP028370.1"/>
</dbReference>
<evidence type="ECO:0000256" key="7">
    <source>
        <dbReference type="ARBA" id="ARBA00023136"/>
    </source>
</evidence>
<protein>
    <submittedName>
        <fullName evidence="12">Biopolymer transporter ExbB</fullName>
    </submittedName>
    <submittedName>
        <fullName evidence="11">Transporter, MotA/TolQ/ExbB proton channel family protein</fullName>
    </submittedName>
</protein>
<sequence length="201" mass="21942">MFLAKSDSLISAIPPESVPIVIVLVSIIGFTIIIERLIYFSKWKPIAPDDWRSLKELFRQKNWNTAIDYLKGIGNGPSILVLQAGIESSLKNLEVAEEEMLSTGFAQILKMERFLSGLGTIATISPLLGVLGTVLGIIRSFEEGSGTRGAEVGISEALITTAMGLAIAIPAYVAYNYFQKKKEDTIAEMENLSGQALKYLK</sequence>
<dbReference type="Proteomes" id="UP000033961">
    <property type="component" value="Chromosome I"/>
</dbReference>
<reference evidence="11" key="3">
    <citation type="submission" date="2018-03" db="EMBL/GenBank/DDBJ databases">
        <authorList>
            <person name="Keele B.F."/>
        </authorList>
    </citation>
    <scope>NUCLEOTIDE SEQUENCE</scope>
    <source>
        <strain evidence="11">U160</strain>
    </source>
</reference>
<evidence type="ECO:0000256" key="4">
    <source>
        <dbReference type="ARBA" id="ARBA00022692"/>
    </source>
</evidence>
<dbReference type="OrthoDB" id="4045at2"/>
<gene>
    <name evidence="12" type="ORF">BWD14_20365</name>
    <name evidence="11" type="ORF">XB16_1686</name>
</gene>
<dbReference type="GO" id="GO:0005886">
    <property type="term" value="C:plasma membrane"/>
    <property type="evidence" value="ECO:0007669"/>
    <property type="project" value="UniProtKB-SubCell"/>
</dbReference>
<feature type="transmembrane region" description="Helical" evidence="9">
    <location>
        <begin position="20"/>
        <end position="39"/>
    </location>
</feature>
<dbReference type="PANTHER" id="PTHR30625:SF15">
    <property type="entry name" value="BIOPOLYMER TRANSPORT PROTEIN EXBB"/>
    <property type="match status" value="1"/>
</dbReference>